<name>A0ABQ1JYK3_9GAMM</name>
<gene>
    <name evidence="1" type="ORF">GCM10011607_42260</name>
</gene>
<organism evidence="1 2">
    <name type="scientific">Shewanella inventionis</name>
    <dbReference type="NCBI Taxonomy" id="1738770"/>
    <lineage>
        <taxon>Bacteria</taxon>
        <taxon>Pseudomonadati</taxon>
        <taxon>Pseudomonadota</taxon>
        <taxon>Gammaproteobacteria</taxon>
        <taxon>Alteromonadales</taxon>
        <taxon>Shewanellaceae</taxon>
        <taxon>Shewanella</taxon>
    </lineage>
</organism>
<proteinExistence type="predicted"/>
<evidence type="ECO:0000313" key="2">
    <source>
        <dbReference type="Proteomes" id="UP000617555"/>
    </source>
</evidence>
<dbReference type="EMBL" id="BMII01000078">
    <property type="protein sequence ID" value="GGB77660.1"/>
    <property type="molecule type" value="Genomic_DNA"/>
</dbReference>
<sequence length="55" mass="6061">MAMALAVLDARQRGLDRFLGGTLAFASIDDRTAYRRVLQQGLAELEAVLVKDQLL</sequence>
<keyword evidence="2" id="KW-1185">Reference proteome</keyword>
<dbReference type="Proteomes" id="UP000617555">
    <property type="component" value="Unassembled WGS sequence"/>
</dbReference>
<protein>
    <submittedName>
        <fullName evidence="1">Uncharacterized protein</fullName>
    </submittedName>
</protein>
<comment type="caution">
    <text evidence="1">The sequence shown here is derived from an EMBL/GenBank/DDBJ whole genome shotgun (WGS) entry which is preliminary data.</text>
</comment>
<evidence type="ECO:0000313" key="1">
    <source>
        <dbReference type="EMBL" id="GGB77660.1"/>
    </source>
</evidence>
<reference evidence="2" key="1">
    <citation type="journal article" date="2019" name="Int. J. Syst. Evol. Microbiol.">
        <title>The Global Catalogue of Microorganisms (GCM) 10K type strain sequencing project: providing services to taxonomists for standard genome sequencing and annotation.</title>
        <authorList>
            <consortium name="The Broad Institute Genomics Platform"/>
            <consortium name="The Broad Institute Genome Sequencing Center for Infectious Disease"/>
            <person name="Wu L."/>
            <person name="Ma J."/>
        </authorList>
    </citation>
    <scope>NUCLEOTIDE SEQUENCE [LARGE SCALE GENOMIC DNA]</scope>
    <source>
        <strain evidence="2">CGMCC 1.15339</strain>
    </source>
</reference>
<accession>A0ABQ1JYK3</accession>